<dbReference type="Proteomes" id="UP001314263">
    <property type="component" value="Unassembled WGS sequence"/>
</dbReference>
<accession>A0AAV1IKI1</accession>
<name>A0AAV1IKI1_9CHLO</name>
<protein>
    <submittedName>
        <fullName evidence="1">Uncharacterized protein</fullName>
    </submittedName>
</protein>
<proteinExistence type="predicted"/>
<dbReference type="EMBL" id="CAUYUE010000018">
    <property type="protein sequence ID" value="CAK0787848.1"/>
    <property type="molecule type" value="Genomic_DNA"/>
</dbReference>
<comment type="caution">
    <text evidence="1">The sequence shown here is derived from an EMBL/GenBank/DDBJ whole genome shotgun (WGS) entry which is preliminary data.</text>
</comment>
<organism evidence="1 2">
    <name type="scientific">Coccomyxa viridis</name>
    <dbReference type="NCBI Taxonomy" id="1274662"/>
    <lineage>
        <taxon>Eukaryota</taxon>
        <taxon>Viridiplantae</taxon>
        <taxon>Chlorophyta</taxon>
        <taxon>core chlorophytes</taxon>
        <taxon>Trebouxiophyceae</taxon>
        <taxon>Trebouxiophyceae incertae sedis</taxon>
        <taxon>Coccomyxaceae</taxon>
        <taxon>Coccomyxa</taxon>
    </lineage>
</organism>
<evidence type="ECO:0000313" key="1">
    <source>
        <dbReference type="EMBL" id="CAK0787848.1"/>
    </source>
</evidence>
<keyword evidence="2" id="KW-1185">Reference proteome</keyword>
<gene>
    <name evidence="1" type="ORF">CVIRNUC_011070</name>
</gene>
<evidence type="ECO:0000313" key="2">
    <source>
        <dbReference type="Proteomes" id="UP001314263"/>
    </source>
</evidence>
<reference evidence="1 2" key="1">
    <citation type="submission" date="2023-10" db="EMBL/GenBank/DDBJ databases">
        <authorList>
            <person name="Maclean D."/>
            <person name="Macfadyen A."/>
        </authorList>
    </citation>
    <scope>NUCLEOTIDE SEQUENCE [LARGE SCALE GENOMIC DNA]</scope>
</reference>
<dbReference type="AlphaFoldDB" id="A0AAV1IKI1"/>
<sequence length="478" mass="53410">MSSAVLPTDVWSHVAGFLNVKDAARLSGESSVRQALFSMLGRRSRLHCKARGQAEASLWSAGVCRSAANLQLHCVCLGTGDLSGRHPLQLTRARPRERAKKLHLGHVWALQRWGEARVLQMRFQSSGDYHQSLIMAHLMRAVPHLSNLDGLMLDCHSYAEMCDHPLWERMLLREAALLMNILLHAASLRVLQLACGFPLPVMPPTLQHIMLSVNSNQVEDLPYILGAAPDLRSLVLSGRSGCSQSVKGRVHLDLAKHRSLTAVAMANVLPAALRIPELCQLSVKVGSTEEANSKVWLLLREQIVAFHIEDPVSRLRHFDLPKILLMAPPIQQVELNFCAIGWDRGPVPLACALAHVPRLLIRSRGEMHLMMPETCSWKSLIIKAESSLHLTYQGDTMYIPTQPAPTFVIRYGGVYAVGLWRLLMLLSKRCIECWHDERVRMTIAVRSWQGELDYPWTCACGACCACLKRTGRLTHLWG</sequence>